<dbReference type="InterPro" id="IPR005119">
    <property type="entry name" value="LysR_subst-bd"/>
</dbReference>
<dbReference type="PANTHER" id="PTHR30126:SF91">
    <property type="entry name" value="LYSR FAMILY TRANSCRIPTIONAL REGULATOR"/>
    <property type="match status" value="1"/>
</dbReference>
<evidence type="ECO:0000256" key="3">
    <source>
        <dbReference type="ARBA" id="ARBA00023125"/>
    </source>
</evidence>
<dbReference type="FunFam" id="1.10.10.10:FF:000001">
    <property type="entry name" value="LysR family transcriptional regulator"/>
    <property type="match status" value="1"/>
</dbReference>
<feature type="domain" description="HTH lysR-type" evidence="5">
    <location>
        <begin position="5"/>
        <end position="63"/>
    </location>
</feature>
<evidence type="ECO:0000256" key="1">
    <source>
        <dbReference type="ARBA" id="ARBA00009437"/>
    </source>
</evidence>
<gene>
    <name evidence="6" type="ORF">C7374_11224</name>
</gene>
<dbReference type="PANTHER" id="PTHR30126">
    <property type="entry name" value="HTH-TYPE TRANSCRIPTIONAL REGULATOR"/>
    <property type="match status" value="1"/>
</dbReference>
<sequence length="299" mass="32781">MEAQPTFDQLQVFLTVVETGSFSAAARALNRAQSVVSYTIANLEAQLEVQLFKRAGSRHPRLTEAGKAMLTDARRIAAGLESLRARARSLKEGVEAELSLAISVMVPSEAVVASLRAFREKFPAVSLNLIVGELGMVHDLILSGKADVGFSGALLVHDDRITPERIGHSYMVPVAAPDHPLARLNRRLTRADVREEVQIVVMDSSGITRGRDFNVHSYKTWRVSDVVTKHRLISGGLGWGGLPDAVVRKDIEEGRLVELLVDAYEVTEYPIYVLRRTANPPGPAASWLIASFREHLDVA</sequence>
<dbReference type="SUPFAM" id="SSF46785">
    <property type="entry name" value="Winged helix' DNA-binding domain"/>
    <property type="match status" value="1"/>
</dbReference>
<evidence type="ECO:0000256" key="4">
    <source>
        <dbReference type="ARBA" id="ARBA00023163"/>
    </source>
</evidence>
<keyword evidence="3 6" id="KW-0238">DNA-binding</keyword>
<comment type="caution">
    <text evidence="6">The sequence shown here is derived from an EMBL/GenBank/DDBJ whole genome shotgun (WGS) entry which is preliminary data.</text>
</comment>
<comment type="similarity">
    <text evidence="1">Belongs to the LysR transcriptional regulatory family.</text>
</comment>
<dbReference type="RefSeq" id="WP_111575948.1">
    <property type="nucleotide sequence ID" value="NZ_JBHEEY010000013.1"/>
</dbReference>
<dbReference type="Gene3D" id="1.10.10.10">
    <property type="entry name" value="Winged helix-like DNA-binding domain superfamily/Winged helix DNA-binding domain"/>
    <property type="match status" value="1"/>
</dbReference>
<organism evidence="6 7">
    <name type="scientific">Falsochrobactrum ovis</name>
    <dbReference type="NCBI Taxonomy" id="1293442"/>
    <lineage>
        <taxon>Bacteria</taxon>
        <taxon>Pseudomonadati</taxon>
        <taxon>Pseudomonadota</taxon>
        <taxon>Alphaproteobacteria</taxon>
        <taxon>Hyphomicrobiales</taxon>
        <taxon>Brucellaceae</taxon>
        <taxon>Falsochrobactrum</taxon>
    </lineage>
</organism>
<reference evidence="6 7" key="1">
    <citation type="submission" date="2018-06" db="EMBL/GenBank/DDBJ databases">
        <title>Genomic Encyclopedia of Type Strains, Phase IV (KMG-IV): sequencing the most valuable type-strain genomes for metagenomic binning, comparative biology and taxonomic classification.</title>
        <authorList>
            <person name="Goeker M."/>
        </authorList>
    </citation>
    <scope>NUCLEOTIDE SEQUENCE [LARGE SCALE GENOMIC DNA]</scope>
    <source>
        <strain evidence="6 7">DSM 26720</strain>
    </source>
</reference>
<dbReference type="Pfam" id="PF00126">
    <property type="entry name" value="HTH_1"/>
    <property type="match status" value="1"/>
</dbReference>
<evidence type="ECO:0000256" key="2">
    <source>
        <dbReference type="ARBA" id="ARBA00023015"/>
    </source>
</evidence>
<proteinExistence type="inferred from homology"/>
<keyword evidence="7" id="KW-1185">Reference proteome</keyword>
<protein>
    <submittedName>
        <fullName evidence="6">DNA-binding transcriptional LysR family regulator</fullName>
    </submittedName>
</protein>
<dbReference type="EMBL" id="QLMK01000012">
    <property type="protein sequence ID" value="RAK26803.1"/>
    <property type="molecule type" value="Genomic_DNA"/>
</dbReference>
<keyword evidence="4" id="KW-0804">Transcription</keyword>
<dbReference type="SUPFAM" id="SSF53850">
    <property type="entry name" value="Periplasmic binding protein-like II"/>
    <property type="match status" value="1"/>
</dbReference>
<dbReference type="InterPro" id="IPR036388">
    <property type="entry name" value="WH-like_DNA-bd_sf"/>
</dbReference>
<dbReference type="InterPro" id="IPR000847">
    <property type="entry name" value="LysR_HTH_N"/>
</dbReference>
<dbReference type="GO" id="GO:0003700">
    <property type="term" value="F:DNA-binding transcription factor activity"/>
    <property type="evidence" value="ECO:0007669"/>
    <property type="project" value="InterPro"/>
</dbReference>
<dbReference type="InterPro" id="IPR036390">
    <property type="entry name" value="WH_DNA-bd_sf"/>
</dbReference>
<dbReference type="PROSITE" id="PS50931">
    <property type="entry name" value="HTH_LYSR"/>
    <property type="match status" value="1"/>
</dbReference>
<name>A0A364JT58_9HYPH</name>
<evidence type="ECO:0000313" key="6">
    <source>
        <dbReference type="EMBL" id="RAK26803.1"/>
    </source>
</evidence>
<accession>A0A364JT58</accession>
<dbReference type="OrthoDB" id="196624at2"/>
<dbReference type="AlphaFoldDB" id="A0A364JT58"/>
<evidence type="ECO:0000313" key="7">
    <source>
        <dbReference type="Proteomes" id="UP000249453"/>
    </source>
</evidence>
<dbReference type="PRINTS" id="PR00039">
    <property type="entry name" value="HTHLYSR"/>
</dbReference>
<dbReference type="Pfam" id="PF03466">
    <property type="entry name" value="LysR_substrate"/>
    <property type="match status" value="1"/>
</dbReference>
<dbReference type="Gene3D" id="3.40.190.290">
    <property type="match status" value="1"/>
</dbReference>
<evidence type="ECO:0000259" key="5">
    <source>
        <dbReference type="PROSITE" id="PS50931"/>
    </source>
</evidence>
<dbReference type="Proteomes" id="UP000249453">
    <property type="component" value="Unassembled WGS sequence"/>
</dbReference>
<keyword evidence="2" id="KW-0805">Transcription regulation</keyword>
<dbReference type="GO" id="GO:0000976">
    <property type="term" value="F:transcription cis-regulatory region binding"/>
    <property type="evidence" value="ECO:0007669"/>
    <property type="project" value="TreeGrafter"/>
</dbReference>